<accession>A0A8H6ULL5</accession>
<evidence type="ECO:0000256" key="1">
    <source>
        <dbReference type="SAM" id="MobiDB-lite"/>
    </source>
</evidence>
<dbReference type="EMBL" id="JACBAD010002092">
    <property type="protein sequence ID" value="KAF7117345.1"/>
    <property type="molecule type" value="Genomic_DNA"/>
</dbReference>
<dbReference type="Proteomes" id="UP000662466">
    <property type="component" value="Unassembled WGS sequence"/>
</dbReference>
<dbReference type="PANTHER" id="PTHR21310:SF13">
    <property type="entry name" value="AMINOGLYCOSIDE PHOSPHOTRANSFERASE DOMAIN-CONTAINING PROTEIN"/>
    <property type="match status" value="1"/>
</dbReference>
<evidence type="ECO:0000259" key="2">
    <source>
        <dbReference type="Pfam" id="PF01636"/>
    </source>
</evidence>
<gene>
    <name evidence="3" type="ORF">CNMCM5793_006094</name>
    <name evidence="4" type="ORF">CNMCM6106_005835</name>
</gene>
<feature type="region of interest" description="Disordered" evidence="1">
    <location>
        <begin position="175"/>
        <end position="224"/>
    </location>
</feature>
<dbReference type="InterPro" id="IPR011009">
    <property type="entry name" value="Kinase-like_dom_sf"/>
</dbReference>
<dbReference type="InterPro" id="IPR002575">
    <property type="entry name" value="Aminoglycoside_PTrfase"/>
</dbReference>
<dbReference type="OrthoDB" id="428260at2759"/>
<organism evidence="4 6">
    <name type="scientific">Aspergillus hiratsukae</name>
    <dbReference type="NCBI Taxonomy" id="1194566"/>
    <lineage>
        <taxon>Eukaryota</taxon>
        <taxon>Fungi</taxon>
        <taxon>Dikarya</taxon>
        <taxon>Ascomycota</taxon>
        <taxon>Pezizomycotina</taxon>
        <taxon>Eurotiomycetes</taxon>
        <taxon>Eurotiomycetidae</taxon>
        <taxon>Eurotiales</taxon>
        <taxon>Aspergillaceae</taxon>
        <taxon>Aspergillus</taxon>
        <taxon>Aspergillus subgen. Fumigati</taxon>
    </lineage>
</organism>
<dbReference type="SUPFAM" id="SSF56112">
    <property type="entry name" value="Protein kinase-like (PK-like)"/>
    <property type="match status" value="1"/>
</dbReference>
<evidence type="ECO:0000313" key="4">
    <source>
        <dbReference type="EMBL" id="KAF7158877.1"/>
    </source>
</evidence>
<dbReference type="InterPro" id="IPR051678">
    <property type="entry name" value="AGP_Transferase"/>
</dbReference>
<feature type="compositionally biased region" description="Polar residues" evidence="1">
    <location>
        <begin position="175"/>
        <end position="185"/>
    </location>
</feature>
<dbReference type="Gene3D" id="3.90.1200.10">
    <property type="match status" value="1"/>
</dbReference>
<name>A0A8H6ULL5_9EURO</name>
<sequence length="490" mass="55276">MSSPEPQLHGLVWVEGLWSLEPRWSVEPDIEAIKQTIQSVRPSSTLEVTLLAQGGFNKIYDVKIDNEMLIMRLALPVDPFHKTASEVATMDWIRRTTNLPVPSIISYQASRDNLLGFEWILMTKIPGEPLGEIWKSVSFSAKTRLVKEIAASSACLFRNQLRGIGNIYGTSSLVEDSASTEMSPPTTEPLDTEKSFPAKTPVSDEDSASTREKPEAPLFASPGTGCSARAVPDVGRIVSMHFFWGSHIHQDIYRGPFRSSKDWITARLTLSENAQRSNLAKYPAGVDLDSDGEDEVHDAKRTLQIIDKLKSLLPLVFPTNDNNPEPSMIFHDDLSRHNIIVSEGGKLTGVIDWECCSALPLWKACDYPSFLEGKERREKPDIGRYYHDANGEPDELYWEHLLEHERTIFRDLFIGDMKRVEPGWVEVFDKSEIQRDFDYAVLSCDSSFLSRPITKWIVDVTAGKDNIESLYDRDFGILKCTVSLRNLHTV</sequence>
<evidence type="ECO:0000313" key="5">
    <source>
        <dbReference type="Proteomes" id="UP000630445"/>
    </source>
</evidence>
<evidence type="ECO:0000313" key="3">
    <source>
        <dbReference type="EMBL" id="KAF7117345.1"/>
    </source>
</evidence>
<reference evidence="4" key="1">
    <citation type="submission" date="2020-06" db="EMBL/GenBank/DDBJ databases">
        <title>Draft genome sequences of strains closely related to Aspergillus parafelis and Aspergillus hiratsukae.</title>
        <authorList>
            <person name="Dos Santos R.A.C."/>
            <person name="Rivero-Menendez O."/>
            <person name="Steenwyk J.L."/>
            <person name="Mead M.E."/>
            <person name="Goldman G.H."/>
            <person name="Alastruey-Izquierdo A."/>
            <person name="Rokas A."/>
        </authorList>
    </citation>
    <scope>NUCLEOTIDE SEQUENCE</scope>
    <source>
        <strain evidence="3">CNM-CM5793</strain>
        <strain evidence="4">CNM-CM6106</strain>
    </source>
</reference>
<dbReference type="Pfam" id="PF01636">
    <property type="entry name" value="APH"/>
    <property type="match status" value="1"/>
</dbReference>
<dbReference type="AlphaFoldDB" id="A0A8H6ULL5"/>
<dbReference type="Proteomes" id="UP000630445">
    <property type="component" value="Unassembled WGS sequence"/>
</dbReference>
<feature type="domain" description="Aminoglycoside phosphotransferase" evidence="2">
    <location>
        <begin position="294"/>
        <end position="357"/>
    </location>
</feature>
<evidence type="ECO:0000313" key="6">
    <source>
        <dbReference type="Proteomes" id="UP000662466"/>
    </source>
</evidence>
<keyword evidence="5" id="KW-1185">Reference proteome</keyword>
<comment type="caution">
    <text evidence="4">The sequence shown here is derived from an EMBL/GenBank/DDBJ whole genome shotgun (WGS) entry which is preliminary data.</text>
</comment>
<dbReference type="PANTHER" id="PTHR21310">
    <property type="entry name" value="AMINOGLYCOSIDE PHOSPHOTRANSFERASE-RELATED-RELATED"/>
    <property type="match status" value="1"/>
</dbReference>
<dbReference type="EMBL" id="JACBAF010002283">
    <property type="protein sequence ID" value="KAF7158877.1"/>
    <property type="molecule type" value="Genomic_DNA"/>
</dbReference>
<proteinExistence type="predicted"/>
<protein>
    <recommendedName>
        <fullName evidence="2">Aminoglycoside phosphotransferase domain-containing protein</fullName>
    </recommendedName>
</protein>